<comment type="similarity">
    <text evidence="2">Belongs to the RLP family.</text>
</comment>
<dbReference type="PANTHER" id="PTHR48061">
    <property type="entry name" value="LEUCINE-RICH REPEAT RECEPTOR PROTEIN KINASE EMS1-LIKE-RELATED"/>
    <property type="match status" value="1"/>
</dbReference>
<keyword evidence="4" id="KW-0433">Leucine-rich repeat</keyword>
<evidence type="ECO:0000256" key="3">
    <source>
        <dbReference type="ARBA" id="ARBA00022475"/>
    </source>
</evidence>
<comment type="subcellular location">
    <subcellularLocation>
        <location evidence="1">Cell membrane</location>
        <topology evidence="1">Single-pass type I membrane protein</topology>
    </subcellularLocation>
</comment>
<keyword evidence="8" id="KW-1133">Transmembrane helix</keyword>
<evidence type="ECO:0000256" key="9">
    <source>
        <dbReference type="ARBA" id="ARBA00023136"/>
    </source>
</evidence>
<evidence type="ECO:0000313" key="12">
    <source>
        <dbReference type="EMBL" id="MCD9560975.1"/>
    </source>
</evidence>
<evidence type="ECO:0000256" key="8">
    <source>
        <dbReference type="ARBA" id="ARBA00022989"/>
    </source>
</evidence>
<protein>
    <submittedName>
        <fullName evidence="12">Uncharacterized protein</fullName>
    </submittedName>
</protein>
<evidence type="ECO:0000313" key="13">
    <source>
        <dbReference type="Proteomes" id="UP000823775"/>
    </source>
</evidence>
<evidence type="ECO:0000256" key="10">
    <source>
        <dbReference type="ARBA" id="ARBA00023180"/>
    </source>
</evidence>
<evidence type="ECO:0000256" key="11">
    <source>
        <dbReference type="SAM" id="MobiDB-lite"/>
    </source>
</evidence>
<evidence type="ECO:0000256" key="4">
    <source>
        <dbReference type="ARBA" id="ARBA00022614"/>
    </source>
</evidence>
<dbReference type="Pfam" id="PF13855">
    <property type="entry name" value="LRR_8"/>
    <property type="match status" value="1"/>
</dbReference>
<comment type="caution">
    <text evidence="12">The sequence shown here is derived from an EMBL/GenBank/DDBJ whole genome shotgun (WGS) entry which is preliminary data.</text>
</comment>
<keyword evidence="3" id="KW-1003">Cell membrane</keyword>
<keyword evidence="13" id="KW-1185">Reference proteome</keyword>
<feature type="region of interest" description="Disordered" evidence="11">
    <location>
        <begin position="1"/>
        <end position="20"/>
    </location>
</feature>
<dbReference type="EMBL" id="JACEIK010002406">
    <property type="protein sequence ID" value="MCD9560975.1"/>
    <property type="molecule type" value="Genomic_DNA"/>
</dbReference>
<keyword evidence="9" id="KW-0472">Membrane</keyword>
<reference evidence="12 13" key="1">
    <citation type="journal article" date="2021" name="BMC Genomics">
        <title>Datura genome reveals duplications of psychoactive alkaloid biosynthetic genes and high mutation rate following tissue culture.</title>
        <authorList>
            <person name="Rajewski A."/>
            <person name="Carter-House D."/>
            <person name="Stajich J."/>
            <person name="Litt A."/>
        </authorList>
    </citation>
    <scope>NUCLEOTIDE SEQUENCE [LARGE SCALE GENOMIC DNA]</scope>
    <source>
        <strain evidence="12">AR-01</strain>
    </source>
</reference>
<dbReference type="InterPro" id="IPR001611">
    <property type="entry name" value="Leu-rich_rpt"/>
</dbReference>
<keyword evidence="6" id="KW-0732">Signal</keyword>
<evidence type="ECO:0000256" key="2">
    <source>
        <dbReference type="ARBA" id="ARBA00009592"/>
    </source>
</evidence>
<proteinExistence type="inferred from homology"/>
<dbReference type="Pfam" id="PF00560">
    <property type="entry name" value="LRR_1"/>
    <property type="match status" value="2"/>
</dbReference>
<dbReference type="InterPro" id="IPR032675">
    <property type="entry name" value="LRR_dom_sf"/>
</dbReference>
<keyword evidence="7" id="KW-0677">Repeat</keyword>
<keyword evidence="10" id="KW-0325">Glycoprotein</keyword>
<evidence type="ECO:0000256" key="6">
    <source>
        <dbReference type="ARBA" id="ARBA00022729"/>
    </source>
</evidence>
<feature type="compositionally biased region" description="Basic residues" evidence="11">
    <location>
        <begin position="1"/>
        <end position="10"/>
    </location>
</feature>
<dbReference type="SMART" id="SM00369">
    <property type="entry name" value="LRR_TYP"/>
    <property type="match status" value="5"/>
</dbReference>
<keyword evidence="5" id="KW-0812">Transmembrane</keyword>
<dbReference type="Proteomes" id="UP000823775">
    <property type="component" value="Unassembled WGS sequence"/>
</dbReference>
<gene>
    <name evidence="12" type="ORF">HAX54_019842</name>
</gene>
<organism evidence="12 13">
    <name type="scientific">Datura stramonium</name>
    <name type="common">Jimsonweed</name>
    <name type="synonym">Common thornapple</name>
    <dbReference type="NCBI Taxonomy" id="4076"/>
    <lineage>
        <taxon>Eukaryota</taxon>
        <taxon>Viridiplantae</taxon>
        <taxon>Streptophyta</taxon>
        <taxon>Embryophyta</taxon>
        <taxon>Tracheophyta</taxon>
        <taxon>Spermatophyta</taxon>
        <taxon>Magnoliopsida</taxon>
        <taxon>eudicotyledons</taxon>
        <taxon>Gunneridae</taxon>
        <taxon>Pentapetalae</taxon>
        <taxon>asterids</taxon>
        <taxon>lamiids</taxon>
        <taxon>Solanales</taxon>
        <taxon>Solanaceae</taxon>
        <taxon>Solanoideae</taxon>
        <taxon>Datureae</taxon>
        <taxon>Datura</taxon>
    </lineage>
</organism>
<dbReference type="SUPFAM" id="SSF52047">
    <property type="entry name" value="RNI-like"/>
    <property type="match status" value="1"/>
</dbReference>
<evidence type="ECO:0000256" key="7">
    <source>
        <dbReference type="ARBA" id="ARBA00022737"/>
    </source>
</evidence>
<accession>A0ABS8USD7</accession>
<dbReference type="InterPro" id="IPR046956">
    <property type="entry name" value="RLP23-like"/>
</dbReference>
<dbReference type="PANTHER" id="PTHR48061:SF12">
    <property type="entry name" value="DISEASE RESISTANCE LIKE PROTEIN"/>
    <property type="match status" value="1"/>
</dbReference>
<evidence type="ECO:0000256" key="1">
    <source>
        <dbReference type="ARBA" id="ARBA00004251"/>
    </source>
</evidence>
<dbReference type="InterPro" id="IPR003591">
    <property type="entry name" value="Leu-rich_rpt_typical-subtyp"/>
</dbReference>
<sequence length="414" mass="46301">MTKIKVKHQHEKSEGDEEGIAHSYEGAYQEDVENDTETINSFVPGRSNVSSLTHLDLSYSSFSGEIPSEISQLSKLQSLILSDYHTGQRLEPHNFKMLLKNLTQLRELDLTEVNISSTIPPNFSSHNNSEARNTGLHGILPESIFLLYKLASSNLIGNDQPSGHFPKTKWNSSASELDFLRSAKKLLDLDLSNNKIQGRIPDWAWSNWMHSMTYLNSSHNMLTMGRSSSVCNSTSLRVLDFGKKQFEGNTTVFGQCEDQQLEILDLQHNIPGNLQTTFSSESQLKSFNLHGNKLEGRIPRSLANCKELEVLDLGNNHLNDTFPVWLGTLPNLRVLSLRSNKLHGSIRTSSNAKLFPKLQMLDLSSNAFIAELPTSLFQNLKAMRRLDQTMKAPGDEGHMYYQDSGGCCNKGTGA</sequence>
<name>A0ABS8USD7_DATST</name>
<evidence type="ECO:0000256" key="5">
    <source>
        <dbReference type="ARBA" id="ARBA00022692"/>
    </source>
</evidence>
<dbReference type="Gene3D" id="3.80.10.10">
    <property type="entry name" value="Ribonuclease Inhibitor"/>
    <property type="match status" value="3"/>
</dbReference>